<dbReference type="Gene3D" id="3.40.1410.10">
    <property type="entry name" value="Chorismate lyase-like"/>
    <property type="match status" value="1"/>
</dbReference>
<dbReference type="EMBL" id="CP137573">
    <property type="protein sequence ID" value="WOX23842.1"/>
    <property type="molecule type" value="Genomic_DNA"/>
</dbReference>
<evidence type="ECO:0000259" key="4">
    <source>
        <dbReference type="PROSITE" id="PS50949"/>
    </source>
</evidence>
<protein>
    <submittedName>
        <fullName evidence="5">GntR family transcriptional regulator</fullName>
    </submittedName>
</protein>
<dbReference type="SUPFAM" id="SSF46785">
    <property type="entry name" value="Winged helix' DNA-binding domain"/>
    <property type="match status" value="1"/>
</dbReference>
<keyword evidence="3" id="KW-0804">Transcription</keyword>
<dbReference type="SMART" id="SM00345">
    <property type="entry name" value="HTH_GNTR"/>
    <property type="match status" value="1"/>
</dbReference>
<evidence type="ECO:0000256" key="2">
    <source>
        <dbReference type="ARBA" id="ARBA00023125"/>
    </source>
</evidence>
<dbReference type="InterPro" id="IPR000524">
    <property type="entry name" value="Tscrpt_reg_HTH_GntR"/>
</dbReference>
<feature type="domain" description="HTH gntR-type" evidence="4">
    <location>
        <begin position="2"/>
        <end position="70"/>
    </location>
</feature>
<dbReference type="Proteomes" id="UP001301731">
    <property type="component" value="Chromosome"/>
</dbReference>
<dbReference type="PRINTS" id="PR00035">
    <property type="entry name" value="HTHGNTR"/>
</dbReference>
<dbReference type="RefSeq" id="WP_318106157.1">
    <property type="nucleotide sequence ID" value="NZ_CP137573.1"/>
</dbReference>
<organism evidence="5 6">
    <name type="scientific">Streptomyces solicathayae</name>
    <dbReference type="NCBI Taxonomy" id="3081768"/>
    <lineage>
        <taxon>Bacteria</taxon>
        <taxon>Bacillati</taxon>
        <taxon>Actinomycetota</taxon>
        <taxon>Actinomycetes</taxon>
        <taxon>Kitasatosporales</taxon>
        <taxon>Streptomycetaceae</taxon>
        <taxon>Streptomyces</taxon>
    </lineage>
</organism>
<sequence length="243" mass="26272">MASRRHAIADDLRIQISAGRIKAGTRLPSEAQLAERYAVSTPTLRNALALLQGEGLVEKIHGKGNFVRHPLRRITYVGGGRPSHTQFPAEAPLRLSIRTTNLRARGHLTALLGVRTRSPLTEFLCLSHEGGSPHSLARIYVPRDLAPADMPSESPGCMEVEARLAELRPPLAEIREKVSSRLPTPEEAAMLRINSTLAVLAINRVAADATGRVVEAALLVLPADRADALFTTHPTTEESGMKG</sequence>
<evidence type="ECO:0000313" key="5">
    <source>
        <dbReference type="EMBL" id="WOX23842.1"/>
    </source>
</evidence>
<dbReference type="InterPro" id="IPR036390">
    <property type="entry name" value="WH_DNA-bd_sf"/>
</dbReference>
<evidence type="ECO:0000256" key="3">
    <source>
        <dbReference type="ARBA" id="ARBA00023163"/>
    </source>
</evidence>
<reference evidence="5 6" key="1">
    <citation type="submission" date="2023-10" db="EMBL/GenBank/DDBJ databases">
        <title>The genome sequence of Streptomyces sp. HUAS YS2.</title>
        <authorList>
            <person name="Mo P."/>
        </authorList>
    </citation>
    <scope>NUCLEOTIDE SEQUENCE [LARGE SCALE GENOMIC DNA]</scope>
    <source>
        <strain evidence="5 6">HUAS YS2</strain>
    </source>
</reference>
<dbReference type="Pfam" id="PF00392">
    <property type="entry name" value="GntR"/>
    <property type="match status" value="1"/>
</dbReference>
<evidence type="ECO:0000256" key="1">
    <source>
        <dbReference type="ARBA" id="ARBA00023015"/>
    </source>
</evidence>
<dbReference type="InterPro" id="IPR050679">
    <property type="entry name" value="Bact_HTH_transcr_reg"/>
</dbReference>
<keyword evidence="6" id="KW-1185">Reference proteome</keyword>
<dbReference type="CDD" id="cd07377">
    <property type="entry name" value="WHTH_GntR"/>
    <property type="match status" value="1"/>
</dbReference>
<dbReference type="Pfam" id="PF07702">
    <property type="entry name" value="UTRA"/>
    <property type="match status" value="1"/>
</dbReference>
<dbReference type="PROSITE" id="PS50949">
    <property type="entry name" value="HTH_GNTR"/>
    <property type="match status" value="1"/>
</dbReference>
<dbReference type="InterPro" id="IPR011663">
    <property type="entry name" value="UTRA"/>
</dbReference>
<proteinExistence type="predicted"/>
<accession>A0ABZ0LWJ2</accession>
<dbReference type="InterPro" id="IPR036388">
    <property type="entry name" value="WH-like_DNA-bd_sf"/>
</dbReference>
<keyword evidence="1" id="KW-0805">Transcription regulation</keyword>
<evidence type="ECO:0000313" key="6">
    <source>
        <dbReference type="Proteomes" id="UP001301731"/>
    </source>
</evidence>
<dbReference type="SUPFAM" id="SSF64288">
    <property type="entry name" value="Chorismate lyase-like"/>
    <property type="match status" value="1"/>
</dbReference>
<dbReference type="InterPro" id="IPR028978">
    <property type="entry name" value="Chorismate_lyase_/UTRA_dom_sf"/>
</dbReference>
<dbReference type="PANTHER" id="PTHR44846">
    <property type="entry name" value="MANNOSYL-D-GLYCERATE TRANSPORT/METABOLISM SYSTEM REPRESSOR MNGR-RELATED"/>
    <property type="match status" value="1"/>
</dbReference>
<name>A0ABZ0LWJ2_9ACTN</name>
<dbReference type="PANTHER" id="PTHR44846:SF17">
    <property type="entry name" value="GNTR-FAMILY TRANSCRIPTIONAL REGULATOR"/>
    <property type="match status" value="1"/>
</dbReference>
<keyword evidence="2" id="KW-0238">DNA-binding</keyword>
<dbReference type="SMART" id="SM00866">
    <property type="entry name" value="UTRA"/>
    <property type="match status" value="1"/>
</dbReference>
<dbReference type="Gene3D" id="1.10.10.10">
    <property type="entry name" value="Winged helix-like DNA-binding domain superfamily/Winged helix DNA-binding domain"/>
    <property type="match status" value="1"/>
</dbReference>
<gene>
    <name evidence="5" type="ORF">R2D22_21615</name>
</gene>